<dbReference type="KEGG" id="pacr:FXN63_03740"/>
<feature type="domain" description="Multidrug resistance protein MdtA-like alpha-helical hairpin" evidence="8">
    <location>
        <begin position="130"/>
        <end position="199"/>
    </location>
</feature>
<dbReference type="Gene3D" id="2.40.420.20">
    <property type="match status" value="1"/>
</dbReference>
<dbReference type="Pfam" id="PF25967">
    <property type="entry name" value="RND-MFP_C"/>
    <property type="match status" value="1"/>
</dbReference>
<dbReference type="GO" id="GO:0015562">
    <property type="term" value="F:efflux transmembrane transporter activity"/>
    <property type="evidence" value="ECO:0007669"/>
    <property type="project" value="TreeGrafter"/>
</dbReference>
<dbReference type="GO" id="GO:1990281">
    <property type="term" value="C:efflux pump complex"/>
    <property type="evidence" value="ECO:0007669"/>
    <property type="project" value="TreeGrafter"/>
</dbReference>
<evidence type="ECO:0000256" key="7">
    <source>
        <dbReference type="SAM" id="MobiDB-lite"/>
    </source>
</evidence>
<dbReference type="Proteomes" id="UP000325161">
    <property type="component" value="Chromosome"/>
</dbReference>
<feature type="compositionally biased region" description="Low complexity" evidence="7">
    <location>
        <begin position="44"/>
        <end position="58"/>
    </location>
</feature>
<dbReference type="Gene3D" id="2.40.50.100">
    <property type="match status" value="1"/>
</dbReference>
<dbReference type="Pfam" id="PF25876">
    <property type="entry name" value="HH_MFP_RND"/>
    <property type="match status" value="1"/>
</dbReference>
<evidence type="ECO:0000256" key="5">
    <source>
        <dbReference type="ARBA" id="ARBA00022519"/>
    </source>
</evidence>
<name>A0A5C0AXG4_9BURK</name>
<proteinExistence type="inferred from homology"/>
<dbReference type="PANTHER" id="PTHR30469:SF12">
    <property type="entry name" value="MULTIDRUG RESISTANCE PROTEIN MDTA"/>
    <property type="match status" value="1"/>
</dbReference>
<dbReference type="Gene3D" id="2.40.30.170">
    <property type="match status" value="1"/>
</dbReference>
<evidence type="ECO:0000256" key="4">
    <source>
        <dbReference type="ARBA" id="ARBA00022475"/>
    </source>
</evidence>
<feature type="region of interest" description="Disordered" evidence="7">
    <location>
        <begin position="396"/>
        <end position="416"/>
    </location>
</feature>
<reference evidence="12 13" key="1">
    <citation type="submission" date="2019-08" db="EMBL/GenBank/DDBJ databases">
        <title>Amphibian skin-associated Pigmentiphaga: genome sequence and occurrence across geography and hosts.</title>
        <authorList>
            <person name="Bletz M.C."/>
            <person name="Bunk B."/>
            <person name="Sproeer C."/>
            <person name="Biwer P."/>
            <person name="Reiter S."/>
            <person name="Rabemananjara F.C.E."/>
            <person name="Schulz S."/>
            <person name="Overmann J."/>
            <person name="Vences M."/>
        </authorList>
    </citation>
    <scope>NUCLEOTIDE SEQUENCE [LARGE SCALE GENOMIC DNA]</scope>
    <source>
        <strain evidence="12 13">Mada1488</strain>
    </source>
</reference>
<organism evidence="12 13">
    <name type="scientific">Pigmentiphaga aceris</name>
    <dbReference type="NCBI Taxonomy" id="1940612"/>
    <lineage>
        <taxon>Bacteria</taxon>
        <taxon>Pseudomonadati</taxon>
        <taxon>Pseudomonadota</taxon>
        <taxon>Betaproteobacteria</taxon>
        <taxon>Burkholderiales</taxon>
        <taxon>Alcaligenaceae</taxon>
        <taxon>Pigmentiphaga</taxon>
    </lineage>
</organism>
<gene>
    <name evidence="12" type="ORF">FXN63_03740</name>
</gene>
<dbReference type="InterPro" id="IPR058625">
    <property type="entry name" value="MdtA-like_BSH"/>
</dbReference>
<evidence type="ECO:0000259" key="8">
    <source>
        <dbReference type="Pfam" id="PF25876"/>
    </source>
</evidence>
<feature type="domain" description="Multidrug resistance protein MdtA-like beta-barrel" evidence="10">
    <location>
        <begin position="236"/>
        <end position="319"/>
    </location>
</feature>
<feature type="compositionally biased region" description="Pro residues" evidence="7">
    <location>
        <begin position="396"/>
        <end position="408"/>
    </location>
</feature>
<comment type="subcellular location">
    <subcellularLocation>
        <location evidence="1">Cell membrane</location>
    </subcellularLocation>
</comment>
<feature type="domain" description="Multidrug resistance protein MdtA-like C-terminal permuted SH3" evidence="11">
    <location>
        <begin position="323"/>
        <end position="384"/>
    </location>
</feature>
<keyword evidence="4" id="KW-1003">Cell membrane</keyword>
<keyword evidence="6" id="KW-0472">Membrane</keyword>
<dbReference type="NCBIfam" id="TIGR01730">
    <property type="entry name" value="RND_mfp"/>
    <property type="match status" value="1"/>
</dbReference>
<dbReference type="AlphaFoldDB" id="A0A5C0AXG4"/>
<dbReference type="InterPro" id="IPR006143">
    <property type="entry name" value="RND_pump_MFP"/>
</dbReference>
<evidence type="ECO:0000313" key="13">
    <source>
        <dbReference type="Proteomes" id="UP000325161"/>
    </source>
</evidence>
<dbReference type="Pfam" id="PF25944">
    <property type="entry name" value="Beta-barrel_RND"/>
    <property type="match status" value="1"/>
</dbReference>
<dbReference type="OrthoDB" id="9783047at2"/>
<evidence type="ECO:0000256" key="2">
    <source>
        <dbReference type="ARBA" id="ARBA00009477"/>
    </source>
</evidence>
<keyword evidence="5" id="KW-0997">Cell inner membrane</keyword>
<dbReference type="SUPFAM" id="SSF111369">
    <property type="entry name" value="HlyD-like secretion proteins"/>
    <property type="match status" value="1"/>
</dbReference>
<comment type="similarity">
    <text evidence="2">Belongs to the membrane fusion protein (MFP) (TC 8.A.1) family.</text>
</comment>
<dbReference type="RefSeq" id="WP_148812970.1">
    <property type="nucleotide sequence ID" value="NZ_CP043046.1"/>
</dbReference>
<accession>A0A5C0AXG4</accession>
<evidence type="ECO:0000256" key="1">
    <source>
        <dbReference type="ARBA" id="ARBA00004236"/>
    </source>
</evidence>
<dbReference type="PANTHER" id="PTHR30469">
    <property type="entry name" value="MULTIDRUG RESISTANCE PROTEIN MDTA"/>
    <property type="match status" value="1"/>
</dbReference>
<evidence type="ECO:0000259" key="10">
    <source>
        <dbReference type="Pfam" id="PF25944"/>
    </source>
</evidence>
<sequence length="416" mass="43325">MRTAKKILLLLLLVAIVGGGIAYVRHKTTPVAATGTGGPGGRPAGAPAAGSPAAGGAPRMSQVTVKAATTEVADVPTFLTGLGTVTAMNTAIVRARVNGQLMKLHFTEGQEVKAGQLLAELDPRTFQVALAQAEAELGTSRATLANARADLARYRTLLQQESVASQRVDTQASLVQQLEASVKGGEAAVAAARLQLEFSRVTAPISGRVGLKQVDIGNQVSTSDANGLVIITQVQPINVVFPLPETRLPEIVTPFYAGNALKVEAWNRENSKVLATGKLASIDNQVDTTTGTFRLKAVFDNADHGLFPNQFVNARIQTGVIAQAVVAPSAAVQIGTKGSYVWVLGDDNKVKMQIVKTGPREGEKIVITEGVAGGVRVVTDGVDRLTDGIAVMLAEAPPPARTAPPPGAPRRARPAQ</sequence>
<evidence type="ECO:0000259" key="9">
    <source>
        <dbReference type="Pfam" id="PF25917"/>
    </source>
</evidence>
<evidence type="ECO:0000256" key="3">
    <source>
        <dbReference type="ARBA" id="ARBA00022448"/>
    </source>
</evidence>
<evidence type="ECO:0000256" key="6">
    <source>
        <dbReference type="ARBA" id="ARBA00023136"/>
    </source>
</evidence>
<evidence type="ECO:0000313" key="12">
    <source>
        <dbReference type="EMBL" id="QEI05047.1"/>
    </source>
</evidence>
<feature type="region of interest" description="Disordered" evidence="7">
    <location>
        <begin position="34"/>
        <end position="58"/>
    </location>
</feature>
<protein>
    <submittedName>
        <fullName evidence="12">MdtA/MuxA family multidrug efflux RND transporter periplasmic adaptor subunit</fullName>
    </submittedName>
</protein>
<dbReference type="Pfam" id="PF25917">
    <property type="entry name" value="BSH_RND"/>
    <property type="match status" value="1"/>
</dbReference>
<dbReference type="EMBL" id="CP043046">
    <property type="protein sequence ID" value="QEI05047.1"/>
    <property type="molecule type" value="Genomic_DNA"/>
</dbReference>
<dbReference type="InterPro" id="IPR058626">
    <property type="entry name" value="MdtA-like_b-barrel"/>
</dbReference>
<dbReference type="NCBIfam" id="NF008589">
    <property type="entry name" value="PRK11556.1"/>
    <property type="match status" value="1"/>
</dbReference>
<feature type="domain" description="Multidrug resistance protein MdtA-like barrel-sandwich hybrid" evidence="9">
    <location>
        <begin position="89"/>
        <end position="232"/>
    </location>
</feature>
<keyword evidence="13" id="KW-1185">Reference proteome</keyword>
<keyword evidence="3" id="KW-0813">Transport</keyword>
<dbReference type="InterPro" id="IPR058627">
    <property type="entry name" value="MdtA-like_C"/>
</dbReference>
<dbReference type="Gene3D" id="1.10.287.470">
    <property type="entry name" value="Helix hairpin bin"/>
    <property type="match status" value="1"/>
</dbReference>
<dbReference type="InterPro" id="IPR058624">
    <property type="entry name" value="MdtA-like_HH"/>
</dbReference>
<evidence type="ECO:0000259" key="11">
    <source>
        <dbReference type="Pfam" id="PF25967"/>
    </source>
</evidence>